<feature type="region of interest" description="Disordered" evidence="1">
    <location>
        <begin position="1"/>
        <end position="68"/>
    </location>
</feature>
<evidence type="ECO:0000313" key="3">
    <source>
        <dbReference type="Proteomes" id="UP000270296"/>
    </source>
</evidence>
<dbReference type="EMBL" id="UZAM01006887">
    <property type="protein sequence ID" value="VDO94910.1"/>
    <property type="molecule type" value="Genomic_DNA"/>
</dbReference>
<feature type="compositionally biased region" description="Low complexity" evidence="1">
    <location>
        <begin position="1"/>
        <end position="22"/>
    </location>
</feature>
<evidence type="ECO:0000256" key="1">
    <source>
        <dbReference type="SAM" id="MobiDB-lite"/>
    </source>
</evidence>
<dbReference type="WBParaSite" id="SBAD_0000169101-mRNA-1">
    <property type="protein sequence ID" value="SBAD_0000169101-mRNA-1"/>
    <property type="gene ID" value="SBAD_0000169101"/>
</dbReference>
<keyword evidence="3" id="KW-1185">Reference proteome</keyword>
<evidence type="ECO:0000313" key="4">
    <source>
        <dbReference type="WBParaSite" id="SBAD_0000169101-mRNA-1"/>
    </source>
</evidence>
<protein>
    <submittedName>
        <fullName evidence="2 4">Uncharacterized protein</fullName>
    </submittedName>
</protein>
<evidence type="ECO:0000313" key="2">
    <source>
        <dbReference type="EMBL" id="VDO94910.1"/>
    </source>
</evidence>
<proteinExistence type="predicted"/>
<dbReference type="AlphaFoldDB" id="A0A183IDC3"/>
<organism evidence="4">
    <name type="scientific">Soboliphyme baturini</name>
    <dbReference type="NCBI Taxonomy" id="241478"/>
    <lineage>
        <taxon>Eukaryota</taxon>
        <taxon>Metazoa</taxon>
        <taxon>Ecdysozoa</taxon>
        <taxon>Nematoda</taxon>
        <taxon>Enoplea</taxon>
        <taxon>Dorylaimia</taxon>
        <taxon>Dioctophymatida</taxon>
        <taxon>Dioctophymatoidea</taxon>
        <taxon>Soboliphymatidae</taxon>
        <taxon>Soboliphyme</taxon>
    </lineage>
</organism>
<sequence>MAATDSAESVPMTESSSSSAEGTSRHERKPSAAAPAANAAHLRSQAPTTSGPHPSAPGTSSSATGGSNGVSFSPVVIFGGVDAPRSRCVTANGKVSIDAWTRGARSIVPRERFFASRPPETGQLVVIPELMHWAMESALAL</sequence>
<reference evidence="2 3" key="2">
    <citation type="submission" date="2018-11" db="EMBL/GenBank/DDBJ databases">
        <authorList>
            <consortium name="Pathogen Informatics"/>
        </authorList>
    </citation>
    <scope>NUCLEOTIDE SEQUENCE [LARGE SCALE GENOMIC DNA]</scope>
</reference>
<accession>A0A183IDC3</accession>
<name>A0A183IDC3_9BILA</name>
<gene>
    <name evidence="2" type="ORF">SBAD_LOCUS1617</name>
</gene>
<reference evidence="4" key="1">
    <citation type="submission" date="2016-06" db="UniProtKB">
        <authorList>
            <consortium name="WormBaseParasite"/>
        </authorList>
    </citation>
    <scope>IDENTIFICATION</scope>
</reference>
<dbReference type="Proteomes" id="UP000270296">
    <property type="component" value="Unassembled WGS sequence"/>
</dbReference>
<feature type="compositionally biased region" description="Low complexity" evidence="1">
    <location>
        <begin position="32"/>
        <end position="65"/>
    </location>
</feature>